<dbReference type="NCBIfam" id="TIGR00093">
    <property type="entry name" value="pseudouridine synthase"/>
    <property type="match status" value="1"/>
</dbReference>
<dbReference type="InterPro" id="IPR002942">
    <property type="entry name" value="S4_RNA-bd"/>
</dbReference>
<dbReference type="SUPFAM" id="SSF55120">
    <property type="entry name" value="Pseudouridine synthase"/>
    <property type="match status" value="1"/>
</dbReference>
<dbReference type="GO" id="GO:0120159">
    <property type="term" value="F:rRNA pseudouridine synthase activity"/>
    <property type="evidence" value="ECO:0007669"/>
    <property type="project" value="UniProtKB-ARBA"/>
</dbReference>
<evidence type="ECO:0000256" key="2">
    <source>
        <dbReference type="ARBA" id="ARBA00008348"/>
    </source>
</evidence>
<dbReference type="Gene3D" id="3.30.70.1560">
    <property type="entry name" value="Alpha-L RNA-binding motif"/>
    <property type="match status" value="1"/>
</dbReference>
<dbReference type="GO" id="GO:0003723">
    <property type="term" value="F:RNA binding"/>
    <property type="evidence" value="ECO:0007669"/>
    <property type="project" value="UniProtKB-KW"/>
</dbReference>
<dbReference type="PROSITE" id="PS01149">
    <property type="entry name" value="PSI_RSU"/>
    <property type="match status" value="1"/>
</dbReference>
<dbReference type="OrthoDB" id="9807213at2"/>
<comment type="similarity">
    <text evidence="2 6">Belongs to the pseudouridine synthase RsuA family.</text>
</comment>
<dbReference type="PANTHER" id="PTHR47683">
    <property type="entry name" value="PSEUDOURIDINE SYNTHASE FAMILY PROTEIN-RELATED"/>
    <property type="match status" value="1"/>
</dbReference>
<gene>
    <name evidence="9" type="ORF">EOD42_23570</name>
</gene>
<evidence type="ECO:0000313" key="9">
    <source>
        <dbReference type="EMBL" id="RVT90613.1"/>
    </source>
</evidence>
<organism evidence="9 10">
    <name type="scientific">Rhodovarius crocodyli</name>
    <dbReference type="NCBI Taxonomy" id="1979269"/>
    <lineage>
        <taxon>Bacteria</taxon>
        <taxon>Pseudomonadati</taxon>
        <taxon>Pseudomonadota</taxon>
        <taxon>Alphaproteobacteria</taxon>
        <taxon>Acetobacterales</taxon>
        <taxon>Roseomonadaceae</taxon>
        <taxon>Rhodovarius</taxon>
    </lineage>
</organism>
<dbReference type="PROSITE" id="PS50889">
    <property type="entry name" value="S4"/>
    <property type="match status" value="1"/>
</dbReference>
<evidence type="ECO:0000256" key="7">
    <source>
        <dbReference type="SAM" id="MobiDB-lite"/>
    </source>
</evidence>
<dbReference type="Proteomes" id="UP000282957">
    <property type="component" value="Unassembled WGS sequence"/>
</dbReference>
<dbReference type="PANTHER" id="PTHR47683:SF3">
    <property type="entry name" value="RIBOSOMAL LARGE SUBUNIT PSEUDOURIDINE SYNTHASE B"/>
    <property type="match status" value="1"/>
</dbReference>
<dbReference type="InterPro" id="IPR050343">
    <property type="entry name" value="RsuA_PseudoU_synthase"/>
</dbReference>
<dbReference type="Pfam" id="PF01479">
    <property type="entry name" value="S4"/>
    <property type="match status" value="1"/>
</dbReference>
<keyword evidence="4 6" id="KW-0413">Isomerase</keyword>
<dbReference type="CDD" id="cd00165">
    <property type="entry name" value="S4"/>
    <property type="match status" value="1"/>
</dbReference>
<dbReference type="EC" id="5.4.99.-" evidence="6"/>
<evidence type="ECO:0000256" key="1">
    <source>
        <dbReference type="ARBA" id="ARBA00000073"/>
    </source>
</evidence>
<dbReference type="InterPro" id="IPR018496">
    <property type="entry name" value="PsdUridine_synth_RsuA/RluB_CS"/>
</dbReference>
<protein>
    <recommendedName>
        <fullName evidence="6">Pseudouridine synthase</fullName>
        <ecNumber evidence="6">5.4.99.-</ecNumber>
    </recommendedName>
</protein>
<dbReference type="EMBL" id="SACL01000013">
    <property type="protein sequence ID" value="RVT90613.1"/>
    <property type="molecule type" value="Genomic_DNA"/>
</dbReference>
<evidence type="ECO:0000256" key="5">
    <source>
        <dbReference type="PROSITE-ProRule" id="PRU00182"/>
    </source>
</evidence>
<dbReference type="InterPro" id="IPR006145">
    <property type="entry name" value="PsdUridine_synth_RsuA/RluA"/>
</dbReference>
<reference evidence="9 10" key="1">
    <citation type="submission" date="2019-01" db="EMBL/GenBank/DDBJ databases">
        <authorList>
            <person name="Chen W.-M."/>
        </authorList>
    </citation>
    <scope>NUCLEOTIDE SEQUENCE [LARGE SCALE GENOMIC DNA]</scope>
    <source>
        <strain evidence="9 10">CCP-6</strain>
    </source>
</reference>
<dbReference type="GO" id="GO:0000455">
    <property type="term" value="P:enzyme-directed rRNA pseudouridine synthesis"/>
    <property type="evidence" value="ECO:0007669"/>
    <property type="project" value="UniProtKB-ARBA"/>
</dbReference>
<feature type="domain" description="RNA-binding S4" evidence="8">
    <location>
        <begin position="11"/>
        <end position="69"/>
    </location>
</feature>
<dbReference type="FunFam" id="3.10.290.10:FF:000003">
    <property type="entry name" value="Pseudouridine synthase"/>
    <property type="match status" value="1"/>
</dbReference>
<keyword evidence="3 5" id="KW-0694">RNA-binding</keyword>
<dbReference type="InterPro" id="IPR000748">
    <property type="entry name" value="PsdUridine_synth_RsuA/RluB/E/F"/>
</dbReference>
<sequence>MAEDENPERGERIAKWLARAGIASRREAERLIEEGRVAIGGEKVRTPATFVKPGDVVQLNGKQVANPERTRLFRYHKPRGLVTTHRDPDGRPTVFDNLPPGLPRLISVGRLDLNSEGLLLLTNDGELARRLELPSQGWVRRYRVRVNGHPDPYKLSLLNRGITVEGVRYGPIEAELDTKQGDNSWLTMSLQEGKNRELRRVLAHLGFQVSRLIRLAYGPFQLGILPKGAAEEVNGKIMREQLGVDVEKHQDKRRAARKAAAATPPPVAED</sequence>
<feature type="region of interest" description="Disordered" evidence="7">
    <location>
        <begin position="245"/>
        <end position="270"/>
    </location>
</feature>
<name>A0A437LZ65_9PROT</name>
<dbReference type="InterPro" id="IPR020094">
    <property type="entry name" value="TruA/RsuA/RluB/E/F_N"/>
</dbReference>
<keyword evidence="10" id="KW-1185">Reference proteome</keyword>
<dbReference type="AlphaFoldDB" id="A0A437LZ65"/>
<dbReference type="Gene3D" id="3.10.290.10">
    <property type="entry name" value="RNA-binding S4 domain"/>
    <property type="match status" value="1"/>
</dbReference>
<comment type="catalytic activity">
    <reaction evidence="1">
        <text>a uridine in RNA = a pseudouridine in RNA</text>
        <dbReference type="Rhea" id="RHEA:48348"/>
        <dbReference type="Rhea" id="RHEA-COMP:12068"/>
        <dbReference type="Rhea" id="RHEA-COMP:12069"/>
        <dbReference type="ChEBI" id="CHEBI:65314"/>
        <dbReference type="ChEBI" id="CHEBI:65315"/>
    </reaction>
</comment>
<dbReference type="InterPro" id="IPR042092">
    <property type="entry name" value="PsdUridine_s_RsuA/RluB/E/F_cat"/>
</dbReference>
<dbReference type="Pfam" id="PF00849">
    <property type="entry name" value="PseudoU_synth_2"/>
    <property type="match status" value="1"/>
</dbReference>
<dbReference type="SUPFAM" id="SSF55174">
    <property type="entry name" value="Alpha-L RNA-binding motif"/>
    <property type="match status" value="1"/>
</dbReference>
<dbReference type="RefSeq" id="WP_127790055.1">
    <property type="nucleotide sequence ID" value="NZ_SACL01000013.1"/>
</dbReference>
<evidence type="ECO:0000256" key="4">
    <source>
        <dbReference type="ARBA" id="ARBA00023235"/>
    </source>
</evidence>
<evidence type="ECO:0000259" key="8">
    <source>
        <dbReference type="SMART" id="SM00363"/>
    </source>
</evidence>
<evidence type="ECO:0000313" key="10">
    <source>
        <dbReference type="Proteomes" id="UP000282957"/>
    </source>
</evidence>
<evidence type="ECO:0000256" key="6">
    <source>
        <dbReference type="RuleBase" id="RU003887"/>
    </source>
</evidence>
<dbReference type="SMART" id="SM00363">
    <property type="entry name" value="S4"/>
    <property type="match status" value="1"/>
</dbReference>
<dbReference type="InterPro" id="IPR020103">
    <property type="entry name" value="PsdUridine_synth_cat_dom_sf"/>
</dbReference>
<accession>A0A437LZ65</accession>
<evidence type="ECO:0000256" key="3">
    <source>
        <dbReference type="ARBA" id="ARBA00022884"/>
    </source>
</evidence>
<comment type="caution">
    <text evidence="9">The sequence shown here is derived from an EMBL/GenBank/DDBJ whole genome shotgun (WGS) entry which is preliminary data.</text>
</comment>
<dbReference type="Gene3D" id="3.30.70.580">
    <property type="entry name" value="Pseudouridine synthase I, catalytic domain, N-terminal subdomain"/>
    <property type="match status" value="1"/>
</dbReference>
<proteinExistence type="inferred from homology"/>
<dbReference type="InterPro" id="IPR036986">
    <property type="entry name" value="S4_RNA-bd_sf"/>
</dbReference>